<reference evidence="6 7" key="1">
    <citation type="submission" date="2016-03" db="EMBL/GenBank/DDBJ databases">
        <title>Comparison of Bacillus endophyticus and B. anthracis characteristics using whole genome sequence analysis and microbiological techniques.</title>
        <authorList>
            <person name="Lekota K.E."/>
            <person name="Mafofo J."/>
            <person name="Rees J."/>
            <person name="Muchadeyi F.C."/>
            <person name="Madoroba E."/>
            <person name="Van Heerden H."/>
        </authorList>
    </citation>
    <scope>NUCLEOTIDE SEQUENCE [LARGE SCALE GENOMIC DNA]</scope>
    <source>
        <strain evidence="6 7">3631_10C</strain>
    </source>
</reference>
<dbReference type="InterPro" id="IPR043138">
    <property type="entry name" value="GGT_lsub"/>
</dbReference>
<dbReference type="Gene3D" id="1.10.246.130">
    <property type="match status" value="1"/>
</dbReference>
<protein>
    <recommendedName>
        <fullName evidence="8">Gamma-glutamyltransferase</fullName>
    </recommendedName>
</protein>
<evidence type="ECO:0000313" key="6">
    <source>
        <dbReference type="EMBL" id="RAS81140.1"/>
    </source>
</evidence>
<evidence type="ECO:0000256" key="1">
    <source>
        <dbReference type="ARBA" id="ARBA00009381"/>
    </source>
</evidence>
<dbReference type="PANTHER" id="PTHR43199:SF1">
    <property type="entry name" value="GLUTATHIONE HYDROLASE PROENZYME"/>
    <property type="match status" value="1"/>
</dbReference>
<dbReference type="AlphaFoldDB" id="A0AAX1QEL3"/>
<evidence type="ECO:0000256" key="4">
    <source>
        <dbReference type="ARBA" id="ARBA00023145"/>
    </source>
</evidence>
<keyword evidence="5" id="KW-0812">Transmembrane</keyword>
<dbReference type="Gene3D" id="3.60.20.40">
    <property type="match status" value="1"/>
</dbReference>
<comment type="similarity">
    <text evidence="1">Belongs to the gamma-glutamyltransferase family.</text>
</comment>
<keyword evidence="5" id="KW-1133">Transmembrane helix</keyword>
<evidence type="ECO:0000256" key="3">
    <source>
        <dbReference type="ARBA" id="ARBA00022801"/>
    </source>
</evidence>
<name>A0AAX1QEL3_9BACI</name>
<comment type="caution">
    <text evidence="6">The sequence shown here is derived from an EMBL/GenBank/DDBJ whole genome shotgun (WGS) entry which is preliminary data.</text>
</comment>
<evidence type="ECO:0008006" key="8">
    <source>
        <dbReference type="Google" id="ProtNLM"/>
    </source>
</evidence>
<feature type="transmembrane region" description="Helical" evidence="5">
    <location>
        <begin position="18"/>
        <end position="36"/>
    </location>
</feature>
<dbReference type="InterPro" id="IPR029055">
    <property type="entry name" value="Ntn_hydrolases_N"/>
</dbReference>
<evidence type="ECO:0000313" key="7">
    <source>
        <dbReference type="Proteomes" id="UP000250174"/>
    </source>
</evidence>
<accession>A0AAX1QEL3</accession>
<keyword evidence="2" id="KW-0808">Transferase</keyword>
<keyword evidence="4" id="KW-0865">Zymogen</keyword>
<dbReference type="EMBL" id="LVYK01000004">
    <property type="protein sequence ID" value="RAS81140.1"/>
    <property type="molecule type" value="Genomic_DNA"/>
</dbReference>
<dbReference type="PRINTS" id="PR01210">
    <property type="entry name" value="GGTRANSPTASE"/>
</dbReference>
<sequence>MYNRKQIHNSGEKTMRKYWIWIVLILFTCILIVFGYERAGLIQFGTPSYEPLMNNPKPVENKDNQAFAVSANHPLAVEAGMDVLNKGGNAADAAVAVSYVLAVVEPFGSGLGGGGAAIVLQDGKAMSYDYKEIAPYSGETPEIQAGIPGFVKGIEKLHEDYGSLEMDELMEPAIKLAKEGFEADQYLVDRLQAASYRISKSSASPFFNGDTVIEVGETIKQPELAKTLERVKENGAKGFYEGEMATELAQALGVKKSDFRKYEVEKEPPVESTVFGYRVLSSPPPLGGTTLEQILKLAETFDLKNIEPDQADFPHALGEFIKVAYEKRLDAVADPRYFSKDMDKLVTDSYIESLKEDLDLSDLPSDVLLEDSTADKKGYDNTTHFVIADREGTMISATHSLGNFFGSGTMINGMFINNSLSHFSTNENSLNKKEPGKRPRSHSAPMILANDEKLIGIGSPGGKRIPMILSQVLLRHIVYGEELQEAIDAPRFIIEGNKIYVEETMSDDSIGELSQRGYDVYLKENPFFYGGVQALVIDEENNQIYGGADRRRIGTWDASKIDE</sequence>
<dbReference type="SUPFAM" id="SSF56235">
    <property type="entry name" value="N-terminal nucleophile aminohydrolases (Ntn hydrolases)"/>
    <property type="match status" value="1"/>
</dbReference>
<organism evidence="6 7">
    <name type="scientific">Priestia endophytica</name>
    <dbReference type="NCBI Taxonomy" id="135735"/>
    <lineage>
        <taxon>Bacteria</taxon>
        <taxon>Bacillati</taxon>
        <taxon>Bacillota</taxon>
        <taxon>Bacilli</taxon>
        <taxon>Bacillales</taxon>
        <taxon>Bacillaceae</taxon>
        <taxon>Priestia</taxon>
    </lineage>
</organism>
<dbReference type="PANTHER" id="PTHR43199">
    <property type="entry name" value="GLUTATHIONE HYDROLASE"/>
    <property type="match status" value="1"/>
</dbReference>
<dbReference type="GO" id="GO:0016787">
    <property type="term" value="F:hydrolase activity"/>
    <property type="evidence" value="ECO:0007669"/>
    <property type="project" value="UniProtKB-KW"/>
</dbReference>
<dbReference type="InterPro" id="IPR051792">
    <property type="entry name" value="GGT_bact"/>
</dbReference>
<gene>
    <name evidence="6" type="ORF">A3864_03225</name>
</gene>
<dbReference type="GO" id="GO:0016740">
    <property type="term" value="F:transferase activity"/>
    <property type="evidence" value="ECO:0007669"/>
    <property type="project" value="UniProtKB-KW"/>
</dbReference>
<dbReference type="InterPro" id="IPR043137">
    <property type="entry name" value="GGT_ssub_C"/>
</dbReference>
<keyword evidence="3" id="KW-0378">Hydrolase</keyword>
<dbReference type="Pfam" id="PF01019">
    <property type="entry name" value="G_glu_transpept"/>
    <property type="match status" value="1"/>
</dbReference>
<evidence type="ECO:0000256" key="5">
    <source>
        <dbReference type="SAM" id="Phobius"/>
    </source>
</evidence>
<dbReference type="Proteomes" id="UP000250174">
    <property type="component" value="Unassembled WGS sequence"/>
</dbReference>
<evidence type="ECO:0000256" key="2">
    <source>
        <dbReference type="ARBA" id="ARBA00022679"/>
    </source>
</evidence>
<proteinExistence type="inferred from homology"/>
<keyword evidence="5" id="KW-0472">Membrane</keyword>